<evidence type="ECO:0000259" key="7">
    <source>
        <dbReference type="PROSITE" id="PS50026"/>
    </source>
</evidence>
<dbReference type="InterPro" id="IPR000742">
    <property type="entry name" value="EGF"/>
</dbReference>
<comment type="caution">
    <text evidence="8">The sequence shown here is derived from an EMBL/GenBank/DDBJ whole genome shotgun (WGS) entry which is preliminary data.</text>
</comment>
<dbReference type="SUPFAM" id="SSF57196">
    <property type="entry name" value="EGF/Laminin"/>
    <property type="match status" value="1"/>
</dbReference>
<dbReference type="InterPro" id="IPR000152">
    <property type="entry name" value="EGF-type_Asp/Asn_hydroxyl_site"/>
</dbReference>
<name>A0AAD4XH45_9MAGN</name>
<sequence length="337" mass="36288">MAFHVAVKLLCFVLLVWLQLVSAEIPVASSRPIAKHGCPEKCGNVSIPYPFGIGDGCFVNEWFEIRCNQSLLGDRKPTTAIGDFNVSNISILDGFMTTVVYTSTNCSGDKIKNYTYSSPSLYKFTFSTTKNKLIAIGCNIYAYIEQGSNTYAATKCTTTCNKPEDATYGSCTGIGCCQTSIPAGTAGYYVAVRPLPERPPVNTCNYGFLAEASSFNFSSAYMKDFKNSGTGMVPVVIDWSIGYETCDGVINSTLYACGPDAECIASNNGIGYRCSCKKGYEGNPYLNSTKTGGCQEIDECHTSKPCGISGICTNTRGSYTCYCPPSFSSGTRGGEYY</sequence>
<evidence type="ECO:0000313" key="9">
    <source>
        <dbReference type="Proteomes" id="UP001202328"/>
    </source>
</evidence>
<evidence type="ECO:0000256" key="1">
    <source>
        <dbReference type="ARBA" id="ARBA00004167"/>
    </source>
</evidence>
<dbReference type="PROSITE" id="PS00010">
    <property type="entry name" value="ASX_HYDROXYL"/>
    <property type="match status" value="1"/>
</dbReference>
<dbReference type="CDD" id="cd00054">
    <property type="entry name" value="EGF_CA"/>
    <property type="match status" value="1"/>
</dbReference>
<dbReference type="PROSITE" id="PS50026">
    <property type="entry name" value="EGF_3"/>
    <property type="match status" value="1"/>
</dbReference>
<dbReference type="Proteomes" id="UP001202328">
    <property type="component" value="Unassembled WGS sequence"/>
</dbReference>
<comment type="subcellular location">
    <subcellularLocation>
        <location evidence="1">Membrane</location>
        <topology evidence="1">Single-pass membrane protein</topology>
    </subcellularLocation>
</comment>
<dbReference type="InterPro" id="IPR049883">
    <property type="entry name" value="NOTCH1_EGF-like"/>
</dbReference>
<feature type="domain" description="EGF-like" evidence="7">
    <location>
        <begin position="296"/>
        <end position="334"/>
    </location>
</feature>
<dbReference type="PANTHER" id="PTHR33491">
    <property type="entry name" value="OSJNBA0016N04.9 PROTEIN"/>
    <property type="match status" value="1"/>
</dbReference>
<organism evidence="8 9">
    <name type="scientific">Papaver atlanticum</name>
    <dbReference type="NCBI Taxonomy" id="357466"/>
    <lineage>
        <taxon>Eukaryota</taxon>
        <taxon>Viridiplantae</taxon>
        <taxon>Streptophyta</taxon>
        <taxon>Embryophyta</taxon>
        <taxon>Tracheophyta</taxon>
        <taxon>Spermatophyta</taxon>
        <taxon>Magnoliopsida</taxon>
        <taxon>Ranunculales</taxon>
        <taxon>Papaveraceae</taxon>
        <taxon>Papaveroideae</taxon>
        <taxon>Papaver</taxon>
    </lineage>
</organism>
<keyword evidence="4" id="KW-1015">Disulfide bond</keyword>
<keyword evidence="2 5" id="KW-0245">EGF-like domain</keyword>
<feature type="non-terminal residue" evidence="8">
    <location>
        <position position="337"/>
    </location>
</feature>
<dbReference type="SMART" id="SM00179">
    <property type="entry name" value="EGF_CA"/>
    <property type="match status" value="1"/>
</dbReference>
<dbReference type="Pfam" id="PF07645">
    <property type="entry name" value="EGF_CA"/>
    <property type="match status" value="1"/>
</dbReference>
<evidence type="ECO:0000256" key="5">
    <source>
        <dbReference type="PROSITE-ProRule" id="PRU00076"/>
    </source>
</evidence>
<feature type="chain" id="PRO_5041982793" description="EGF-like domain-containing protein" evidence="6">
    <location>
        <begin position="24"/>
        <end position="337"/>
    </location>
</feature>
<dbReference type="EMBL" id="JAJJMB010009858">
    <property type="protein sequence ID" value="KAI3912068.1"/>
    <property type="molecule type" value="Genomic_DNA"/>
</dbReference>
<dbReference type="Pfam" id="PF13947">
    <property type="entry name" value="GUB_WAK_bind"/>
    <property type="match status" value="1"/>
</dbReference>
<protein>
    <recommendedName>
        <fullName evidence="7">EGF-like domain-containing protein</fullName>
    </recommendedName>
</protein>
<evidence type="ECO:0000256" key="3">
    <source>
        <dbReference type="ARBA" id="ARBA00022729"/>
    </source>
</evidence>
<gene>
    <name evidence="8" type="ORF">MKW98_007595</name>
</gene>
<reference evidence="8" key="1">
    <citation type="submission" date="2022-04" db="EMBL/GenBank/DDBJ databases">
        <title>A functionally conserved STORR gene fusion in Papaver species that diverged 16.8 million years ago.</title>
        <authorList>
            <person name="Catania T."/>
        </authorList>
    </citation>
    <scope>NUCLEOTIDE SEQUENCE</scope>
    <source>
        <strain evidence="8">S-188037</strain>
    </source>
</reference>
<dbReference type="InterPro" id="IPR025287">
    <property type="entry name" value="WAK_GUB"/>
</dbReference>
<dbReference type="InterPro" id="IPR001881">
    <property type="entry name" value="EGF-like_Ca-bd_dom"/>
</dbReference>
<dbReference type="GO" id="GO:0030247">
    <property type="term" value="F:polysaccharide binding"/>
    <property type="evidence" value="ECO:0007669"/>
    <property type="project" value="InterPro"/>
</dbReference>
<evidence type="ECO:0000256" key="4">
    <source>
        <dbReference type="ARBA" id="ARBA00023157"/>
    </source>
</evidence>
<accession>A0AAD4XH45</accession>
<dbReference type="GO" id="GO:0016020">
    <property type="term" value="C:membrane"/>
    <property type="evidence" value="ECO:0007669"/>
    <property type="project" value="UniProtKB-SubCell"/>
</dbReference>
<keyword evidence="9" id="KW-1185">Reference proteome</keyword>
<comment type="caution">
    <text evidence="5">Lacks conserved residue(s) required for the propagation of feature annotation.</text>
</comment>
<feature type="signal peptide" evidence="6">
    <location>
        <begin position="1"/>
        <end position="23"/>
    </location>
</feature>
<dbReference type="Gene3D" id="2.10.25.10">
    <property type="entry name" value="Laminin"/>
    <property type="match status" value="2"/>
</dbReference>
<dbReference type="PROSITE" id="PS01187">
    <property type="entry name" value="EGF_CA"/>
    <property type="match status" value="1"/>
</dbReference>
<evidence type="ECO:0000256" key="2">
    <source>
        <dbReference type="ARBA" id="ARBA00022536"/>
    </source>
</evidence>
<proteinExistence type="predicted"/>
<dbReference type="AlphaFoldDB" id="A0AAD4XH45"/>
<dbReference type="SMART" id="SM00181">
    <property type="entry name" value="EGF"/>
    <property type="match status" value="2"/>
</dbReference>
<dbReference type="InterPro" id="IPR018097">
    <property type="entry name" value="EGF_Ca-bd_CS"/>
</dbReference>
<keyword evidence="3 6" id="KW-0732">Signal</keyword>
<dbReference type="GO" id="GO:0005509">
    <property type="term" value="F:calcium ion binding"/>
    <property type="evidence" value="ECO:0007669"/>
    <property type="project" value="InterPro"/>
</dbReference>
<evidence type="ECO:0000256" key="6">
    <source>
        <dbReference type="SAM" id="SignalP"/>
    </source>
</evidence>
<evidence type="ECO:0000313" key="8">
    <source>
        <dbReference type="EMBL" id="KAI3912068.1"/>
    </source>
</evidence>